<dbReference type="PANTHER" id="PTHR35317">
    <property type="entry name" value="OS04G0629600 PROTEIN"/>
    <property type="match status" value="1"/>
</dbReference>
<keyword evidence="2" id="KW-1185">Reference proteome</keyword>
<reference evidence="1 2" key="1">
    <citation type="journal article" date="2021" name="bioRxiv">
        <title>Chromosome-scale and haplotype-resolved genome assembly of a tetraploid potato cultivar.</title>
        <authorList>
            <person name="Sun H."/>
            <person name="Jiao W.-B."/>
            <person name="Krause K."/>
            <person name="Campoy J.A."/>
            <person name="Goel M."/>
            <person name="Folz-Donahue K."/>
            <person name="Kukat C."/>
            <person name="Huettel B."/>
            <person name="Schneeberger K."/>
        </authorList>
    </citation>
    <scope>NUCLEOTIDE SEQUENCE [LARGE SCALE GENOMIC DNA]</scope>
    <source>
        <strain evidence="1">SolTubOtavaFocal</strain>
        <tissue evidence="1">Leaves</tissue>
    </source>
</reference>
<dbReference type="Proteomes" id="UP000826656">
    <property type="component" value="Unassembled WGS sequence"/>
</dbReference>
<evidence type="ECO:0000313" key="2">
    <source>
        <dbReference type="Proteomes" id="UP000826656"/>
    </source>
</evidence>
<dbReference type="EMBL" id="JAIVGD010000018">
    <property type="protein sequence ID" value="KAH0755017.1"/>
    <property type="molecule type" value="Genomic_DNA"/>
</dbReference>
<evidence type="ECO:0000313" key="1">
    <source>
        <dbReference type="EMBL" id="KAH0755017.1"/>
    </source>
</evidence>
<dbReference type="Pfam" id="PF14223">
    <property type="entry name" value="Retrotran_gag_2"/>
    <property type="match status" value="1"/>
</dbReference>
<dbReference type="PANTHER" id="PTHR35317:SF27">
    <property type="entry name" value="RETROVIRUS-RELATED POL POLYPROTEIN FROM TRANSPOSON TNT 1-94"/>
    <property type="match status" value="1"/>
</dbReference>
<gene>
    <name evidence="1" type="ORF">KY290_025287</name>
</gene>
<proteinExistence type="predicted"/>
<protein>
    <recommendedName>
        <fullName evidence="3">Integrase core domain containing protein</fullName>
    </recommendedName>
</protein>
<sequence>MKIKYRNTARVKRAQLQALRKYFETLQIKEEEFVISYNARIMKIRKKKTFHSEKMNDVTIVEKILHSLMLKYDYAISSIEESKGIDEFSLDELYRSLLVHEQKINHSSTSEEQALKASTYTLLILEEEVEVGVEDEREETLKIA</sequence>
<comment type="caution">
    <text evidence="1">The sequence shown here is derived from an EMBL/GenBank/DDBJ whole genome shotgun (WGS) entry which is preliminary data.</text>
</comment>
<accession>A0ABQ7UV82</accession>
<organism evidence="1 2">
    <name type="scientific">Solanum tuberosum</name>
    <name type="common">Potato</name>
    <dbReference type="NCBI Taxonomy" id="4113"/>
    <lineage>
        <taxon>Eukaryota</taxon>
        <taxon>Viridiplantae</taxon>
        <taxon>Streptophyta</taxon>
        <taxon>Embryophyta</taxon>
        <taxon>Tracheophyta</taxon>
        <taxon>Spermatophyta</taxon>
        <taxon>Magnoliopsida</taxon>
        <taxon>eudicotyledons</taxon>
        <taxon>Gunneridae</taxon>
        <taxon>Pentapetalae</taxon>
        <taxon>asterids</taxon>
        <taxon>lamiids</taxon>
        <taxon>Solanales</taxon>
        <taxon>Solanaceae</taxon>
        <taxon>Solanoideae</taxon>
        <taxon>Solaneae</taxon>
        <taxon>Solanum</taxon>
    </lineage>
</organism>
<name>A0ABQ7UV82_SOLTU</name>
<evidence type="ECO:0008006" key="3">
    <source>
        <dbReference type="Google" id="ProtNLM"/>
    </source>
</evidence>